<sequence>MDLRQLTTLVAIADHGSFSAAARALYTVQSNVSGHIARLEKELGVTLVDRQRGGLTDEGVVVVERARRVLHELEDIAADMASRGDEITGEARFGSIGTTARWLLPQLLPQMEKVHPGVHVTVHEGNTTALVPRVAAGHLDAAVVHLPIDDADVTVHPLFAEDLVLLAHSRHPLAQHDTIRLPALAHTPLLLPPTGTALRRIIDRACGAVDTSLTAHAEIDGVRLLASLAFEGYGAAIVPATAIPRWLKGDFKRIAVPELPRRVVGWVQRKRPSPSAPTKALLEVLREVVSRQGERQPGVHVGADAFPFGTGRAG</sequence>
<dbReference type="AlphaFoldDB" id="A0A6J6D409"/>
<gene>
    <name evidence="6" type="ORF">UFOPK1493_01559</name>
</gene>
<proteinExistence type="inferred from homology"/>
<dbReference type="SUPFAM" id="SSF53850">
    <property type="entry name" value="Periplasmic binding protein-like II"/>
    <property type="match status" value="1"/>
</dbReference>
<reference evidence="6" key="1">
    <citation type="submission" date="2020-05" db="EMBL/GenBank/DDBJ databases">
        <authorList>
            <person name="Chiriac C."/>
            <person name="Salcher M."/>
            <person name="Ghai R."/>
            <person name="Kavagutti S V."/>
        </authorList>
    </citation>
    <scope>NUCLEOTIDE SEQUENCE</scope>
</reference>
<evidence type="ECO:0000256" key="3">
    <source>
        <dbReference type="ARBA" id="ARBA00023125"/>
    </source>
</evidence>
<dbReference type="InterPro" id="IPR036390">
    <property type="entry name" value="WH_DNA-bd_sf"/>
</dbReference>
<dbReference type="Pfam" id="PF00126">
    <property type="entry name" value="HTH_1"/>
    <property type="match status" value="1"/>
</dbReference>
<keyword evidence="4" id="KW-0804">Transcription</keyword>
<dbReference type="InterPro" id="IPR000847">
    <property type="entry name" value="LysR_HTH_N"/>
</dbReference>
<evidence type="ECO:0000259" key="5">
    <source>
        <dbReference type="PROSITE" id="PS50931"/>
    </source>
</evidence>
<dbReference type="InterPro" id="IPR005119">
    <property type="entry name" value="LysR_subst-bd"/>
</dbReference>
<accession>A0A6J6D409</accession>
<name>A0A6J6D409_9ZZZZ</name>
<dbReference type="GO" id="GO:0003700">
    <property type="term" value="F:DNA-binding transcription factor activity"/>
    <property type="evidence" value="ECO:0007669"/>
    <property type="project" value="InterPro"/>
</dbReference>
<dbReference type="GO" id="GO:0005829">
    <property type="term" value="C:cytosol"/>
    <property type="evidence" value="ECO:0007669"/>
    <property type="project" value="TreeGrafter"/>
</dbReference>
<comment type="similarity">
    <text evidence="1">Belongs to the LysR transcriptional regulatory family.</text>
</comment>
<feature type="domain" description="HTH lysR-type" evidence="5">
    <location>
        <begin position="1"/>
        <end position="56"/>
    </location>
</feature>
<dbReference type="Gene3D" id="3.40.190.290">
    <property type="match status" value="1"/>
</dbReference>
<dbReference type="FunFam" id="1.10.10.10:FF:000001">
    <property type="entry name" value="LysR family transcriptional regulator"/>
    <property type="match status" value="1"/>
</dbReference>
<evidence type="ECO:0000313" key="6">
    <source>
        <dbReference type="EMBL" id="CAB4558096.1"/>
    </source>
</evidence>
<dbReference type="Pfam" id="PF03466">
    <property type="entry name" value="LysR_substrate"/>
    <property type="match status" value="1"/>
</dbReference>
<evidence type="ECO:0000256" key="4">
    <source>
        <dbReference type="ARBA" id="ARBA00023163"/>
    </source>
</evidence>
<dbReference type="CDD" id="cd05466">
    <property type="entry name" value="PBP2_LTTR_substrate"/>
    <property type="match status" value="1"/>
</dbReference>
<dbReference type="InterPro" id="IPR036388">
    <property type="entry name" value="WH-like_DNA-bd_sf"/>
</dbReference>
<evidence type="ECO:0000256" key="2">
    <source>
        <dbReference type="ARBA" id="ARBA00023015"/>
    </source>
</evidence>
<dbReference type="Gene3D" id="1.10.10.10">
    <property type="entry name" value="Winged helix-like DNA-binding domain superfamily/Winged helix DNA-binding domain"/>
    <property type="match status" value="1"/>
</dbReference>
<keyword evidence="2" id="KW-0805">Transcription regulation</keyword>
<keyword evidence="3" id="KW-0238">DNA-binding</keyword>
<organism evidence="6">
    <name type="scientific">freshwater metagenome</name>
    <dbReference type="NCBI Taxonomy" id="449393"/>
    <lineage>
        <taxon>unclassified sequences</taxon>
        <taxon>metagenomes</taxon>
        <taxon>ecological metagenomes</taxon>
    </lineage>
</organism>
<protein>
    <submittedName>
        <fullName evidence="6">Unannotated protein</fullName>
    </submittedName>
</protein>
<dbReference type="EMBL" id="CAEZSR010000048">
    <property type="protein sequence ID" value="CAB4558096.1"/>
    <property type="molecule type" value="Genomic_DNA"/>
</dbReference>
<evidence type="ECO:0000256" key="1">
    <source>
        <dbReference type="ARBA" id="ARBA00009437"/>
    </source>
</evidence>
<dbReference type="PANTHER" id="PTHR30419">
    <property type="entry name" value="HTH-TYPE TRANSCRIPTIONAL REGULATOR YBHD"/>
    <property type="match status" value="1"/>
</dbReference>
<dbReference type="PRINTS" id="PR00039">
    <property type="entry name" value="HTHLYSR"/>
</dbReference>
<dbReference type="GO" id="GO:0003677">
    <property type="term" value="F:DNA binding"/>
    <property type="evidence" value="ECO:0007669"/>
    <property type="project" value="UniProtKB-KW"/>
</dbReference>
<dbReference type="PROSITE" id="PS50931">
    <property type="entry name" value="HTH_LYSR"/>
    <property type="match status" value="1"/>
</dbReference>
<dbReference type="InterPro" id="IPR050950">
    <property type="entry name" value="HTH-type_LysR_regulators"/>
</dbReference>
<dbReference type="SUPFAM" id="SSF46785">
    <property type="entry name" value="Winged helix' DNA-binding domain"/>
    <property type="match status" value="1"/>
</dbReference>